<dbReference type="InterPro" id="IPR025346">
    <property type="entry name" value="DUF4250"/>
</dbReference>
<dbReference type="EMBL" id="AP011177">
    <property type="protein sequence ID" value="BAJ02840.1"/>
    <property type="molecule type" value="Genomic_DNA"/>
</dbReference>
<keyword evidence="2" id="KW-1185">Reference proteome</keyword>
<dbReference type="AlphaFoldDB" id="D4ZME1"/>
<reference evidence="2" key="1">
    <citation type="journal article" date="2010" name="Mol. Biosyst.">
        <title>Complete genome sequence and comparative analysis of Shewanella violacea, a psychrophilic and piezophilic bacterium from deep sea floor sediments.</title>
        <authorList>
            <person name="Aono E."/>
            <person name="Baba T."/>
            <person name="Ara T."/>
            <person name="Nishi T."/>
            <person name="Nakamichi T."/>
            <person name="Inamoto E."/>
            <person name="Toyonaga H."/>
            <person name="Hasegawa M."/>
            <person name="Takai Y."/>
            <person name="Okumura Y."/>
            <person name="Baba M."/>
            <person name="Tomita M."/>
            <person name="Kato C."/>
            <person name="Oshima T."/>
            <person name="Nakasone K."/>
            <person name="Mori H."/>
        </authorList>
    </citation>
    <scope>NUCLEOTIDE SEQUENCE [LARGE SCALE GENOMIC DNA]</scope>
    <source>
        <strain evidence="2">JCM 10179 / CIP 106290 / LMG 19151 / DSS12</strain>
    </source>
</reference>
<dbReference type="eggNOG" id="ENOG5031H0W">
    <property type="taxonomic scope" value="Bacteria"/>
</dbReference>
<organism evidence="1 2">
    <name type="scientific">Shewanella violacea (strain JCM 10179 / CIP 106290 / LMG 19151 / DSS12)</name>
    <dbReference type="NCBI Taxonomy" id="637905"/>
    <lineage>
        <taxon>Bacteria</taxon>
        <taxon>Pseudomonadati</taxon>
        <taxon>Pseudomonadota</taxon>
        <taxon>Gammaproteobacteria</taxon>
        <taxon>Alteromonadales</taxon>
        <taxon>Shewanellaceae</taxon>
        <taxon>Shewanella</taxon>
    </lineage>
</organism>
<accession>D4ZME1</accession>
<sequence length="65" mass="7525">MMDYHLADLSCDILIGIVNEHLRLTCVDQQALFYDLDISPEQLEKKLSDGGFIYDSVSNQYREIK</sequence>
<dbReference type="KEGG" id="svo:SVI_2869"/>
<gene>
    <name evidence="1" type="ordered locus">SVI_2869</name>
</gene>
<dbReference type="HOGENOM" id="CLU_182788_2_0_6"/>
<dbReference type="Proteomes" id="UP000002350">
    <property type="component" value="Chromosome"/>
</dbReference>
<dbReference type="Pfam" id="PF14056">
    <property type="entry name" value="DUF4250"/>
    <property type="match status" value="1"/>
</dbReference>
<protein>
    <recommendedName>
        <fullName evidence="3">DUF4250 domain-containing protein</fullName>
    </recommendedName>
</protein>
<proteinExistence type="predicted"/>
<evidence type="ECO:0008006" key="3">
    <source>
        <dbReference type="Google" id="ProtNLM"/>
    </source>
</evidence>
<evidence type="ECO:0000313" key="2">
    <source>
        <dbReference type="Proteomes" id="UP000002350"/>
    </source>
</evidence>
<name>D4ZME1_SHEVD</name>
<evidence type="ECO:0000313" key="1">
    <source>
        <dbReference type="EMBL" id="BAJ02840.1"/>
    </source>
</evidence>